<dbReference type="Proteomes" id="UP001158058">
    <property type="component" value="Unassembled WGS sequence"/>
</dbReference>
<feature type="transmembrane region" description="Helical" evidence="1">
    <location>
        <begin position="31"/>
        <end position="48"/>
    </location>
</feature>
<name>A0AB73HZP7_AQUAC</name>
<dbReference type="AlphaFoldDB" id="A0AB73HZP7"/>
<dbReference type="Pfam" id="PF01757">
    <property type="entry name" value="Acyl_transf_3"/>
    <property type="match status" value="1"/>
</dbReference>
<organism evidence="3 4">
    <name type="scientific">Aquipseudomonas alcaligenes</name>
    <name type="common">Pseudomonas alcaligenes</name>
    <dbReference type="NCBI Taxonomy" id="43263"/>
    <lineage>
        <taxon>Bacteria</taxon>
        <taxon>Pseudomonadati</taxon>
        <taxon>Pseudomonadota</taxon>
        <taxon>Gammaproteobacteria</taxon>
        <taxon>Pseudomonadales</taxon>
        <taxon>Pseudomonadaceae</taxon>
        <taxon>Aquipseudomonas</taxon>
    </lineage>
</organism>
<evidence type="ECO:0000259" key="2">
    <source>
        <dbReference type="Pfam" id="PF01757"/>
    </source>
</evidence>
<sequence>MLGILRFILAMLVLLSHIPGLGMSLNPGVSAVILFYFISGYLMGRSYRRFQQHSQQPIRDFYLDRLLKLMPQYSVVVVLTFLLIYLLGPAQHTLFLNQAIEPLKVLLNLALLPANYVFEPLSIEAMLPHPIVPPAWSLASEFHFYLLLPLILLAGRRGFALIFAGAALIQVAALFHASGDFNSNNFGYRFIFGVLVFFLGGLAYGRREEPFYRRICQLYAAIYLSMLIAIAPGFDLYANPQVIELLLGATLAAPLLSAALSVKNLGRRWRTADDLLGRLAYPVFICHFLVFFCCEKLLGMTLAEDGAVYVLTTMAGSVLVALLLIRLQAWVERYRIARRGFASMTGTDKALARQ</sequence>
<feature type="transmembrane region" description="Helical" evidence="1">
    <location>
        <begin position="246"/>
        <end position="266"/>
    </location>
</feature>
<keyword evidence="3" id="KW-0012">Acyltransferase</keyword>
<feature type="transmembrane region" description="Helical" evidence="1">
    <location>
        <begin position="185"/>
        <end position="204"/>
    </location>
</feature>
<evidence type="ECO:0000313" key="3">
    <source>
        <dbReference type="EMBL" id="MDH0142983.1"/>
    </source>
</evidence>
<feature type="transmembrane region" description="Helical" evidence="1">
    <location>
        <begin position="306"/>
        <end position="325"/>
    </location>
</feature>
<feature type="transmembrane region" description="Helical" evidence="1">
    <location>
        <begin position="216"/>
        <end position="234"/>
    </location>
</feature>
<feature type="transmembrane region" description="Helical" evidence="1">
    <location>
        <begin position="278"/>
        <end position="300"/>
    </location>
</feature>
<feature type="domain" description="Acyltransferase 3" evidence="2">
    <location>
        <begin position="4"/>
        <end position="325"/>
    </location>
</feature>
<feature type="transmembrane region" description="Helical" evidence="1">
    <location>
        <begin position="160"/>
        <end position="179"/>
    </location>
</feature>
<keyword evidence="1" id="KW-1133">Transmembrane helix</keyword>
<reference evidence="3" key="1">
    <citation type="submission" date="2022-09" db="EMBL/GenBank/DDBJ databases">
        <title>Intensive care unit water sources are persistently colonized with multi-drug resistant bacteria and are the site of extensive horizontal gene transfer of antibiotic resistance genes.</title>
        <authorList>
            <person name="Diorio-Toth L."/>
        </authorList>
    </citation>
    <scope>NUCLEOTIDE SEQUENCE</scope>
    <source>
        <strain evidence="3">GD04146</strain>
    </source>
</reference>
<proteinExistence type="predicted"/>
<feature type="transmembrane region" description="Helical" evidence="1">
    <location>
        <begin position="135"/>
        <end position="153"/>
    </location>
</feature>
<dbReference type="PANTHER" id="PTHR23028">
    <property type="entry name" value="ACETYLTRANSFERASE"/>
    <property type="match status" value="1"/>
</dbReference>
<comment type="caution">
    <text evidence="3">The sequence shown here is derived from an EMBL/GenBank/DDBJ whole genome shotgun (WGS) entry which is preliminary data.</text>
</comment>
<keyword evidence="3" id="KW-0808">Transferase</keyword>
<dbReference type="InterPro" id="IPR002656">
    <property type="entry name" value="Acyl_transf_3_dom"/>
</dbReference>
<protein>
    <submittedName>
        <fullName evidence="3">Acyltransferase</fullName>
    </submittedName>
</protein>
<evidence type="ECO:0000313" key="4">
    <source>
        <dbReference type="Proteomes" id="UP001158058"/>
    </source>
</evidence>
<dbReference type="EMBL" id="JAODZF010000006">
    <property type="protein sequence ID" value="MDH0142983.1"/>
    <property type="molecule type" value="Genomic_DNA"/>
</dbReference>
<keyword evidence="1" id="KW-0812">Transmembrane</keyword>
<keyword evidence="1" id="KW-0472">Membrane</keyword>
<dbReference type="GO" id="GO:0016747">
    <property type="term" value="F:acyltransferase activity, transferring groups other than amino-acyl groups"/>
    <property type="evidence" value="ECO:0007669"/>
    <property type="project" value="InterPro"/>
</dbReference>
<evidence type="ECO:0000256" key="1">
    <source>
        <dbReference type="SAM" id="Phobius"/>
    </source>
</evidence>
<gene>
    <name evidence="3" type="ORF">N7380_11685</name>
</gene>
<dbReference type="InterPro" id="IPR050879">
    <property type="entry name" value="Acyltransferase_3"/>
</dbReference>
<accession>A0AB73HZP7</accession>
<feature type="transmembrane region" description="Helical" evidence="1">
    <location>
        <begin position="69"/>
        <end position="88"/>
    </location>
</feature>
<dbReference type="RefSeq" id="WP_280001656.1">
    <property type="nucleotide sequence ID" value="NZ_JAODZF010000006.1"/>
</dbReference>